<evidence type="ECO:0000259" key="1">
    <source>
        <dbReference type="Pfam" id="PF20666"/>
    </source>
</evidence>
<accession>A0A0D8XWR1</accession>
<evidence type="ECO:0000259" key="2">
    <source>
        <dbReference type="Pfam" id="PF22766"/>
    </source>
</evidence>
<dbReference type="GO" id="GO:0007094">
    <property type="term" value="P:mitotic spindle assembly checkpoint signaling"/>
    <property type="evidence" value="ECO:0007669"/>
    <property type="project" value="TreeGrafter"/>
</dbReference>
<dbReference type="InterPro" id="IPR055148">
    <property type="entry name" value="ZW10_C_2"/>
</dbReference>
<dbReference type="PANTHER" id="PTHR12205">
    <property type="entry name" value="CENTROMERE/KINETOCHORE PROTEIN ZW10"/>
    <property type="match status" value="1"/>
</dbReference>
<dbReference type="Proteomes" id="UP000053766">
    <property type="component" value="Unassembled WGS sequence"/>
</dbReference>
<dbReference type="GO" id="GO:0005737">
    <property type="term" value="C:cytoplasm"/>
    <property type="evidence" value="ECO:0007669"/>
    <property type="project" value="GOC"/>
</dbReference>
<dbReference type="GO" id="GO:1990423">
    <property type="term" value="C:RZZ complex"/>
    <property type="evidence" value="ECO:0007669"/>
    <property type="project" value="TreeGrafter"/>
</dbReference>
<dbReference type="GO" id="GO:0006888">
    <property type="term" value="P:endoplasmic reticulum to Golgi vesicle-mediated transport"/>
    <property type="evidence" value="ECO:0007669"/>
    <property type="project" value="TreeGrafter"/>
</dbReference>
<dbReference type="Gene3D" id="1.10.357.150">
    <property type="match status" value="1"/>
</dbReference>
<dbReference type="Pfam" id="PF22766">
    <property type="entry name" value="ZW10_C2"/>
    <property type="match status" value="1"/>
</dbReference>
<dbReference type="InterPro" id="IPR046362">
    <property type="entry name" value="Zw10/DSL1_C_sf"/>
</dbReference>
<reference evidence="4" key="2">
    <citation type="journal article" date="2016" name="Sci. Rep.">
        <title>Dictyocaulus viviparus genome, variome and transcriptome elucidate lungworm biology and support future intervention.</title>
        <authorList>
            <person name="McNulty S.N."/>
            <person name="Strube C."/>
            <person name="Rosa B.A."/>
            <person name="Martin J.C."/>
            <person name="Tyagi R."/>
            <person name="Choi Y.J."/>
            <person name="Wang Q."/>
            <person name="Hallsworth Pepin K."/>
            <person name="Zhang X."/>
            <person name="Ozersky P."/>
            <person name="Wilson R.K."/>
            <person name="Sternberg P.W."/>
            <person name="Gasser R.B."/>
            <person name="Mitreva M."/>
        </authorList>
    </citation>
    <scope>NUCLEOTIDE SEQUENCE [LARGE SCALE GENOMIC DNA]</scope>
    <source>
        <strain evidence="4">HannoverDv2000</strain>
    </source>
</reference>
<organism evidence="3 4">
    <name type="scientific">Dictyocaulus viviparus</name>
    <name type="common">Bovine lungworm</name>
    <dbReference type="NCBI Taxonomy" id="29172"/>
    <lineage>
        <taxon>Eukaryota</taxon>
        <taxon>Metazoa</taxon>
        <taxon>Ecdysozoa</taxon>
        <taxon>Nematoda</taxon>
        <taxon>Chromadorea</taxon>
        <taxon>Rhabditida</taxon>
        <taxon>Rhabditina</taxon>
        <taxon>Rhabditomorpha</taxon>
        <taxon>Strongyloidea</taxon>
        <taxon>Metastrongylidae</taxon>
        <taxon>Dictyocaulus</taxon>
    </lineage>
</organism>
<dbReference type="InterPro" id="IPR048343">
    <property type="entry name" value="ZW10_C"/>
</dbReference>
<reference evidence="3 4" key="1">
    <citation type="submission" date="2013-11" db="EMBL/GenBank/DDBJ databases">
        <title>Draft genome of the bovine lungworm Dictyocaulus viviparus.</title>
        <authorList>
            <person name="Mitreva M."/>
        </authorList>
    </citation>
    <scope>NUCLEOTIDE SEQUENCE [LARGE SCALE GENOMIC DNA]</scope>
    <source>
        <strain evidence="3 4">HannoverDv2000</strain>
    </source>
</reference>
<evidence type="ECO:0000313" key="4">
    <source>
        <dbReference type="Proteomes" id="UP000053766"/>
    </source>
</evidence>
<dbReference type="PANTHER" id="PTHR12205:SF0">
    <property type="entry name" value="CENTROMERE_KINETOCHORE PROTEIN ZW10 HOMOLOG"/>
    <property type="match status" value="1"/>
</dbReference>
<protein>
    <submittedName>
        <fullName evidence="3">Uncharacterized protein</fullName>
    </submittedName>
</protein>
<keyword evidence="4" id="KW-1185">Reference proteome</keyword>
<feature type="domain" description="ZW10 C-terminal helical" evidence="2">
    <location>
        <begin position="145"/>
        <end position="216"/>
    </location>
</feature>
<dbReference type="Pfam" id="PF20666">
    <property type="entry name" value="ZW10_C"/>
    <property type="match status" value="1"/>
</dbReference>
<name>A0A0D8XWR1_DICVI</name>
<proteinExistence type="predicted"/>
<dbReference type="AlphaFoldDB" id="A0A0D8XWR1"/>
<evidence type="ECO:0000313" key="3">
    <source>
        <dbReference type="EMBL" id="KJH49103.1"/>
    </source>
</evidence>
<sequence length="233" mass="26702">MELIFSTLQDAVSTDNEELCSRLTLTIRNLLQFFMITAPRHHGAAISSMPQMAAIFYNNCYYICHRLMLMPCGILKNVDKNSVKYANFRLILTDSLWKLREIAADMLEQTMRQSRRDVSALLAKDNLFVGVDDYESYDETKDVLNSGLMHIQSFSRLLKEVLSKMVYSYVMADITSFFLNSLAEVILRMEDIRSVDAEISSNMIDVLLTQLAPIFVVCLFLSKGDQKKHNILD</sequence>
<dbReference type="STRING" id="29172.A0A0D8XWR1"/>
<feature type="domain" description="Centromere/kinetochore protein zw10 C-terminal" evidence="1">
    <location>
        <begin position="1"/>
        <end position="118"/>
    </location>
</feature>
<gene>
    <name evidence="3" type="ORF">DICVIV_04733</name>
</gene>
<dbReference type="OrthoDB" id="534815at2759"/>
<dbReference type="EMBL" id="KN716245">
    <property type="protein sequence ID" value="KJH49103.1"/>
    <property type="molecule type" value="Genomic_DNA"/>
</dbReference>